<dbReference type="OrthoDB" id="3211108at2"/>
<accession>A0A3N9XBM3</accession>
<dbReference type="Proteomes" id="UP000266889">
    <property type="component" value="Unassembled WGS sequence"/>
</dbReference>
<dbReference type="InterPro" id="IPR010852">
    <property type="entry name" value="ABATE"/>
</dbReference>
<dbReference type="InterPro" id="IPR021005">
    <property type="entry name" value="Znf_CGNR"/>
</dbReference>
<dbReference type="EMBL" id="QGSY01000157">
    <property type="protein sequence ID" value="RQX10448.1"/>
    <property type="molecule type" value="Genomic_DNA"/>
</dbReference>
<protein>
    <recommendedName>
        <fullName evidence="1">Zinc finger CGNR domain-containing protein</fullName>
    </recommendedName>
</protein>
<evidence type="ECO:0000313" key="2">
    <source>
        <dbReference type="EMBL" id="RQX10448.1"/>
    </source>
</evidence>
<dbReference type="Gene3D" id="1.10.3300.10">
    <property type="entry name" value="Jann2411-like domain"/>
    <property type="match status" value="1"/>
</dbReference>
<dbReference type="Pfam" id="PF11706">
    <property type="entry name" value="zf-CGNR"/>
    <property type="match status" value="1"/>
</dbReference>
<dbReference type="InterPro" id="IPR023286">
    <property type="entry name" value="ABATE_dom_sf"/>
</dbReference>
<dbReference type="PANTHER" id="PTHR35525">
    <property type="entry name" value="BLL6575 PROTEIN"/>
    <property type="match status" value="1"/>
</dbReference>
<dbReference type="RefSeq" id="WP_124855614.1">
    <property type="nucleotide sequence ID" value="NZ_JBEXWX010000030.1"/>
</dbReference>
<feature type="domain" description="Zinc finger CGNR" evidence="1">
    <location>
        <begin position="138"/>
        <end position="177"/>
    </location>
</feature>
<dbReference type="AlphaFoldDB" id="A0A3N9XBM3"/>
<evidence type="ECO:0000259" key="1">
    <source>
        <dbReference type="Pfam" id="PF11706"/>
    </source>
</evidence>
<organism evidence="2 3">
    <name type="scientific">Micromonospora arida</name>
    <dbReference type="NCBI Taxonomy" id="2203715"/>
    <lineage>
        <taxon>Bacteria</taxon>
        <taxon>Bacillati</taxon>
        <taxon>Actinomycetota</taxon>
        <taxon>Actinomycetes</taxon>
        <taxon>Micromonosporales</taxon>
        <taxon>Micromonosporaceae</taxon>
        <taxon>Micromonospora</taxon>
    </lineage>
</organism>
<keyword evidence="3" id="KW-1185">Reference proteome</keyword>
<name>A0A3N9XBM3_9ACTN</name>
<comment type="caution">
    <text evidence="2">The sequence shown here is derived from an EMBL/GenBank/DDBJ whole genome shotgun (WGS) entry which is preliminary data.</text>
</comment>
<reference evidence="2 3" key="1">
    <citation type="submission" date="2018-05" db="EMBL/GenBank/DDBJ databases">
        <title>Micromonospora from Atacama Desert.</title>
        <authorList>
            <person name="Carro L."/>
            <person name="Goodfellow M."/>
            <person name="Klenk H.-P."/>
        </authorList>
    </citation>
    <scope>NUCLEOTIDE SEQUENCE [LARGE SCALE GENOMIC DNA]</scope>
    <source>
        <strain evidence="2 3">LB32</strain>
    </source>
</reference>
<sequence>MHLAIELANTVRARRGAVCDELQTPADLAAWLGRVRFLCAVPVDDEALSTVGSAELAAARGIRTAIRAIAGAVSASQTPAAADVESLNAAARMAPRWQELAFADTEPRLTTRHGAPVMTGAIAEVAADAVALVAAGHLGTCAAPGCVLLFLRDRPNREWCGNSCGNRVRVARHYDRRRHAASDGEAV</sequence>
<dbReference type="PANTHER" id="PTHR35525:SF3">
    <property type="entry name" value="BLL6575 PROTEIN"/>
    <property type="match status" value="1"/>
</dbReference>
<dbReference type="Pfam" id="PF07336">
    <property type="entry name" value="ABATE"/>
    <property type="match status" value="1"/>
</dbReference>
<gene>
    <name evidence="2" type="ORF">DLJ58_11395</name>
</gene>
<proteinExistence type="predicted"/>
<dbReference type="SUPFAM" id="SSF160904">
    <property type="entry name" value="Jann2411-like"/>
    <property type="match status" value="1"/>
</dbReference>
<evidence type="ECO:0000313" key="3">
    <source>
        <dbReference type="Proteomes" id="UP000266889"/>
    </source>
</evidence>